<dbReference type="GO" id="GO:0004857">
    <property type="term" value="F:enzyme inhibitor activity"/>
    <property type="evidence" value="ECO:0007669"/>
    <property type="project" value="TreeGrafter"/>
</dbReference>
<evidence type="ECO:0000256" key="4">
    <source>
        <dbReference type="SAM" id="Coils"/>
    </source>
</evidence>
<feature type="compositionally biased region" description="Low complexity" evidence="5">
    <location>
        <begin position="843"/>
        <end position="852"/>
    </location>
</feature>
<keyword evidence="4" id="KW-0175">Coiled coil</keyword>
<dbReference type="AlphaFoldDB" id="A0A9Q1DBP7"/>
<dbReference type="Pfam" id="PF15898">
    <property type="entry name" value="PRKG1_interact"/>
    <property type="match status" value="1"/>
</dbReference>
<feature type="compositionally biased region" description="Polar residues" evidence="5">
    <location>
        <begin position="675"/>
        <end position="690"/>
    </location>
</feature>
<dbReference type="OrthoDB" id="8963459at2759"/>
<keyword evidence="2" id="KW-0677">Repeat</keyword>
<dbReference type="GO" id="GO:0005737">
    <property type="term" value="C:cytoplasm"/>
    <property type="evidence" value="ECO:0007669"/>
    <property type="project" value="TreeGrafter"/>
</dbReference>
<protein>
    <recommendedName>
        <fullName evidence="7">cGMP-dependent protein kinase interacting domain-containing protein</fullName>
    </recommendedName>
</protein>
<feature type="compositionally biased region" description="Acidic residues" evidence="5">
    <location>
        <begin position="447"/>
        <end position="459"/>
    </location>
</feature>
<accession>A0A9Q1DBP7</accession>
<keyword evidence="3" id="KW-0040">ANK repeat</keyword>
<dbReference type="GO" id="GO:0019901">
    <property type="term" value="F:protein kinase binding"/>
    <property type="evidence" value="ECO:0007669"/>
    <property type="project" value="InterPro"/>
</dbReference>
<proteinExistence type="predicted"/>
<dbReference type="InterPro" id="IPR051226">
    <property type="entry name" value="PP1_Regulatory_Subunit"/>
</dbReference>
<keyword evidence="6" id="KW-1133">Transmembrane helix</keyword>
<feature type="compositionally biased region" description="Polar residues" evidence="5">
    <location>
        <begin position="641"/>
        <end position="654"/>
    </location>
</feature>
<feature type="coiled-coil region" evidence="4">
    <location>
        <begin position="883"/>
        <end position="979"/>
    </location>
</feature>
<feature type="region of interest" description="Disordered" evidence="5">
    <location>
        <begin position="306"/>
        <end position="661"/>
    </location>
</feature>
<dbReference type="PANTHER" id="PTHR24179">
    <property type="entry name" value="PROTEIN PHOSPHATASE 1 REGULATORY SUBUNIT 12"/>
    <property type="match status" value="1"/>
</dbReference>
<feature type="compositionally biased region" description="Low complexity" evidence="5">
    <location>
        <begin position="327"/>
        <end position="357"/>
    </location>
</feature>
<organism evidence="8 9">
    <name type="scientific">Conger conger</name>
    <name type="common">Conger eel</name>
    <name type="synonym">Muraena conger</name>
    <dbReference type="NCBI Taxonomy" id="82655"/>
    <lineage>
        <taxon>Eukaryota</taxon>
        <taxon>Metazoa</taxon>
        <taxon>Chordata</taxon>
        <taxon>Craniata</taxon>
        <taxon>Vertebrata</taxon>
        <taxon>Euteleostomi</taxon>
        <taxon>Actinopterygii</taxon>
        <taxon>Neopterygii</taxon>
        <taxon>Teleostei</taxon>
        <taxon>Anguilliformes</taxon>
        <taxon>Congridae</taxon>
        <taxon>Conger</taxon>
    </lineage>
</organism>
<feature type="transmembrane region" description="Helical" evidence="6">
    <location>
        <begin position="34"/>
        <end position="54"/>
    </location>
</feature>
<feature type="coiled-coil region" evidence="4">
    <location>
        <begin position="244"/>
        <end position="299"/>
    </location>
</feature>
<evidence type="ECO:0000256" key="5">
    <source>
        <dbReference type="SAM" id="MobiDB-lite"/>
    </source>
</evidence>
<evidence type="ECO:0000256" key="1">
    <source>
        <dbReference type="ARBA" id="ARBA00022473"/>
    </source>
</evidence>
<evidence type="ECO:0000313" key="8">
    <source>
        <dbReference type="EMBL" id="KAJ8265453.1"/>
    </source>
</evidence>
<dbReference type="InterPro" id="IPR031775">
    <property type="entry name" value="PRKG1_interact"/>
</dbReference>
<dbReference type="PANTHER" id="PTHR24179:SF21">
    <property type="entry name" value="MYOSIN BINDING SUBUNIT, ISOFORM O"/>
    <property type="match status" value="1"/>
</dbReference>
<feature type="region of interest" description="Disordered" evidence="5">
    <location>
        <begin position="710"/>
        <end position="729"/>
    </location>
</feature>
<feature type="compositionally biased region" description="Acidic residues" evidence="5">
    <location>
        <begin position="481"/>
        <end position="493"/>
    </location>
</feature>
<keyword evidence="6" id="KW-0812">Transmembrane</keyword>
<dbReference type="Gene3D" id="6.10.250.1820">
    <property type="match status" value="1"/>
</dbReference>
<keyword evidence="9" id="KW-1185">Reference proteome</keyword>
<name>A0A9Q1DBP7_CONCO</name>
<keyword evidence="6" id="KW-0472">Membrane</keyword>
<evidence type="ECO:0000313" key="9">
    <source>
        <dbReference type="Proteomes" id="UP001152803"/>
    </source>
</evidence>
<evidence type="ECO:0000259" key="7">
    <source>
        <dbReference type="Pfam" id="PF15898"/>
    </source>
</evidence>
<keyword evidence="1" id="KW-0217">Developmental protein</keyword>
<dbReference type="EMBL" id="JAFJMO010000010">
    <property type="protein sequence ID" value="KAJ8265453.1"/>
    <property type="molecule type" value="Genomic_DNA"/>
</dbReference>
<evidence type="ECO:0000256" key="6">
    <source>
        <dbReference type="SAM" id="Phobius"/>
    </source>
</evidence>
<feature type="compositionally biased region" description="Basic and acidic residues" evidence="5">
    <location>
        <begin position="573"/>
        <end position="582"/>
    </location>
</feature>
<dbReference type="Proteomes" id="UP001152803">
    <property type="component" value="Unassembled WGS sequence"/>
</dbReference>
<reference evidence="8" key="1">
    <citation type="journal article" date="2023" name="Science">
        <title>Genome structures resolve the early diversification of teleost fishes.</title>
        <authorList>
            <person name="Parey E."/>
            <person name="Louis A."/>
            <person name="Montfort J."/>
            <person name="Bouchez O."/>
            <person name="Roques C."/>
            <person name="Iampietro C."/>
            <person name="Lluch J."/>
            <person name="Castinel A."/>
            <person name="Donnadieu C."/>
            <person name="Desvignes T."/>
            <person name="Floi Bucao C."/>
            <person name="Jouanno E."/>
            <person name="Wen M."/>
            <person name="Mejri S."/>
            <person name="Dirks R."/>
            <person name="Jansen H."/>
            <person name="Henkel C."/>
            <person name="Chen W.J."/>
            <person name="Zahm M."/>
            <person name="Cabau C."/>
            <person name="Klopp C."/>
            <person name="Thompson A.W."/>
            <person name="Robinson-Rechavi M."/>
            <person name="Braasch I."/>
            <person name="Lecointre G."/>
            <person name="Bobe J."/>
            <person name="Postlethwait J.H."/>
            <person name="Berthelot C."/>
            <person name="Roest Crollius H."/>
            <person name="Guiguen Y."/>
        </authorList>
    </citation>
    <scope>NUCLEOTIDE SEQUENCE</scope>
    <source>
        <strain evidence="8">Concon-B</strain>
    </source>
</reference>
<feature type="region of interest" description="Disordered" evidence="5">
    <location>
        <begin position="673"/>
        <end position="693"/>
    </location>
</feature>
<feature type="compositionally biased region" description="Low complexity" evidence="5">
    <location>
        <begin position="401"/>
        <end position="414"/>
    </location>
</feature>
<feature type="region of interest" description="Disordered" evidence="5">
    <location>
        <begin position="761"/>
        <end position="883"/>
    </location>
</feature>
<feature type="compositionally biased region" description="Basic and acidic residues" evidence="5">
    <location>
        <begin position="617"/>
        <end position="640"/>
    </location>
</feature>
<feature type="compositionally biased region" description="Acidic residues" evidence="5">
    <location>
        <begin position="314"/>
        <end position="326"/>
    </location>
</feature>
<dbReference type="GO" id="GO:0019208">
    <property type="term" value="F:phosphatase regulator activity"/>
    <property type="evidence" value="ECO:0007669"/>
    <property type="project" value="TreeGrafter"/>
</dbReference>
<evidence type="ECO:0000256" key="3">
    <source>
        <dbReference type="ARBA" id="ARBA00023043"/>
    </source>
</evidence>
<comment type="caution">
    <text evidence="8">The sequence shown here is derived from an EMBL/GenBank/DDBJ whole genome shotgun (WGS) entry which is preliminary data.</text>
</comment>
<feature type="domain" description="cGMP-dependent protein kinase interacting" evidence="7">
    <location>
        <begin position="885"/>
        <end position="985"/>
    </location>
</feature>
<sequence>MTARHRKGKNNHKFEENSFKHEALEGESRGGNHYALLFILFLMIVIGGGTVAWFCLQQHQTITYLADNLMGVQMKMVKLQSFQEEIRKTNEKLHSSEGMEQRLHALEESYVQAQKQVGVALATAEQLKTSDLPAQVLSLHTEMKARLEEVQQSAVSTEQLALLQGALRSRSEEFEAFKADVAALAGANADLTVTVEGLTGGLATAESKLEEQAGRVGALASQLEGQVVDLLSLKEALALHTAQLEASSEEIVAVKELLEAEEAQKAQLVTVEEQLSSVRHSLEEQNTVAQNLHSELKAQLHAIQSQVKQFDGSPTEEEAQPEEQEEQAAPALEEVASTEPVQEEVTAPAPEEASSEQAVEELSELTPEAVPSDEPVEEELTAAVPEEVPSEQPLEEEVEELVAPVLEEAPSEQALEVEEELSALVPEEVPSEQLTEEEEPPASVPEEAPEEQIVEEEEVPAAAEAEVLTQSEVQEEQALPLEEEEGLSEEDLVDSQGAPEEVQEEVQEELAEQGDDTLEEAGLEEEEPLVEDDQFIDEVLEQTEGDDSFEQESLRPSAVTMQACLPRSYLTPVRDEAAESQRKARSRQARQTRRSTQGVTLAELKEAQRTFSLSPSDRPKPEAQKQRDAVDKRGTEEKGETLTSPTCSRGQQEHSPVWSRDADELGNRRLRLGTQAVSPTTPLTSPSACSSGLLPSRGLTNCSSFRELDQNGNERRTESQTACSPSELNLSLRERRQAQSSIQGASASYWSQEKNATHLSTALPTAGGGEPGRCHETPRGRSLASTRIALFPTVAPGAEKRAMSSLYPRTKELSRTRKSLSDSPPSSPSPTAKTFRHDRASRLDSGSGLGDSATDRLSGRTSSYTRRENRLASLSKAEDDASSKDFKKMYEDALAENEKLKSRLEDSKQELASIRTQLEKVTQKQDRISERSSVLETEKREKRVLEKKVSEMEEELKVLTELKSDNQRLKDENGALIRVISKLSK</sequence>
<feature type="compositionally biased region" description="Acidic residues" evidence="5">
    <location>
        <begin position="501"/>
        <end position="550"/>
    </location>
</feature>
<feature type="coiled-coil region" evidence="4">
    <location>
        <begin position="79"/>
        <end position="116"/>
    </location>
</feature>
<evidence type="ECO:0000256" key="2">
    <source>
        <dbReference type="ARBA" id="ARBA00022737"/>
    </source>
</evidence>
<feature type="compositionally biased region" description="Basic residues" evidence="5">
    <location>
        <begin position="583"/>
        <end position="593"/>
    </location>
</feature>
<dbReference type="Gene3D" id="6.10.140.390">
    <property type="match status" value="1"/>
</dbReference>
<feature type="compositionally biased region" description="Polar residues" evidence="5">
    <location>
        <begin position="719"/>
        <end position="729"/>
    </location>
</feature>
<feature type="compositionally biased region" description="Basic and acidic residues" evidence="5">
    <location>
        <begin position="865"/>
        <end position="883"/>
    </location>
</feature>
<gene>
    <name evidence="8" type="ORF">COCON_G00145520</name>
</gene>